<keyword evidence="3" id="KW-1185">Reference proteome</keyword>
<accession>U4L522</accession>
<dbReference type="AlphaFoldDB" id="U4L522"/>
<organism evidence="2 3">
    <name type="scientific">Pyronema omphalodes (strain CBS 100304)</name>
    <name type="common">Pyronema confluens</name>
    <dbReference type="NCBI Taxonomy" id="1076935"/>
    <lineage>
        <taxon>Eukaryota</taxon>
        <taxon>Fungi</taxon>
        <taxon>Dikarya</taxon>
        <taxon>Ascomycota</taxon>
        <taxon>Pezizomycotina</taxon>
        <taxon>Pezizomycetes</taxon>
        <taxon>Pezizales</taxon>
        <taxon>Pyronemataceae</taxon>
        <taxon>Pyronema</taxon>
    </lineage>
</organism>
<protein>
    <submittedName>
        <fullName evidence="2">Uncharacterized protein</fullName>
    </submittedName>
</protein>
<feature type="region of interest" description="Disordered" evidence="1">
    <location>
        <begin position="95"/>
        <end position="151"/>
    </location>
</feature>
<feature type="region of interest" description="Disordered" evidence="1">
    <location>
        <begin position="187"/>
        <end position="211"/>
    </location>
</feature>
<gene>
    <name evidence="2" type="ORF">PCON_04732</name>
</gene>
<evidence type="ECO:0000256" key="1">
    <source>
        <dbReference type="SAM" id="MobiDB-lite"/>
    </source>
</evidence>
<evidence type="ECO:0000313" key="2">
    <source>
        <dbReference type="EMBL" id="CCX05145.1"/>
    </source>
</evidence>
<dbReference type="Proteomes" id="UP000018144">
    <property type="component" value="Unassembled WGS sequence"/>
</dbReference>
<dbReference type="EMBL" id="HF935235">
    <property type="protein sequence ID" value="CCX05145.1"/>
    <property type="molecule type" value="Genomic_DNA"/>
</dbReference>
<sequence length="361" mass="39918">MLVRIILLQSILFCIFTISGYYAKPYLKIFWHDSKQLAVDILPQSTLNVLLPPHILETLPPVSDDVVPFMDMVRSIKVNDILPQAIRYLTSATDSLASSSGPDSPAFPPAKSPGESSTDPAASTAGPQNSQDSPKLPKESQKLQNPATATSETPLLDRMVRIANMFNVDSYFGIEDFSISEYLEKPEKPEQPANDSQDTETPSTESTVSSTILDSIVKNVNSYFGINEPPIPGNPSELEEESTAMEENSTTLEEEPKTMEEKLKAMEETAAQIPENPAGDDSSHCLDLCCWNKEGGFMGKEGAEEGLEEFCKQQRHGMLLEAEGQVVYETTTRDNLWSLLGEKEDIMEKIKQIEGNMMNEL</sequence>
<evidence type="ECO:0000313" key="3">
    <source>
        <dbReference type="Proteomes" id="UP000018144"/>
    </source>
</evidence>
<name>U4L522_PYROM</name>
<feature type="compositionally biased region" description="Polar residues" evidence="1">
    <location>
        <begin position="142"/>
        <end position="151"/>
    </location>
</feature>
<reference evidence="2 3" key="1">
    <citation type="journal article" date="2013" name="PLoS Genet.">
        <title>The genome and development-dependent transcriptomes of Pyronema confluens: a window into fungal evolution.</title>
        <authorList>
            <person name="Traeger S."/>
            <person name="Altegoer F."/>
            <person name="Freitag M."/>
            <person name="Gabaldon T."/>
            <person name="Kempken F."/>
            <person name="Kumar A."/>
            <person name="Marcet-Houben M."/>
            <person name="Poggeler S."/>
            <person name="Stajich J.E."/>
            <person name="Nowrousian M."/>
        </authorList>
    </citation>
    <scope>NUCLEOTIDE SEQUENCE [LARGE SCALE GENOMIC DNA]</scope>
    <source>
        <strain evidence="3">CBS 100304</strain>
        <tissue evidence="2">Vegetative mycelium</tissue>
    </source>
</reference>
<feature type="region of interest" description="Disordered" evidence="1">
    <location>
        <begin position="230"/>
        <end position="256"/>
    </location>
</feature>
<feature type="compositionally biased region" description="Polar residues" evidence="1">
    <location>
        <begin position="114"/>
        <end position="133"/>
    </location>
</feature>
<dbReference type="OrthoDB" id="10603775at2759"/>
<feature type="compositionally biased region" description="Low complexity" evidence="1">
    <location>
        <begin position="199"/>
        <end position="211"/>
    </location>
</feature>
<proteinExistence type="predicted"/>